<organism evidence="1 2">
    <name type="scientific">Brassica cretica</name>
    <name type="common">Mustard</name>
    <dbReference type="NCBI Taxonomy" id="69181"/>
    <lineage>
        <taxon>Eukaryota</taxon>
        <taxon>Viridiplantae</taxon>
        <taxon>Streptophyta</taxon>
        <taxon>Embryophyta</taxon>
        <taxon>Tracheophyta</taxon>
        <taxon>Spermatophyta</taxon>
        <taxon>Magnoliopsida</taxon>
        <taxon>eudicotyledons</taxon>
        <taxon>Gunneridae</taxon>
        <taxon>Pentapetalae</taxon>
        <taxon>rosids</taxon>
        <taxon>malvids</taxon>
        <taxon>Brassicales</taxon>
        <taxon>Brassicaceae</taxon>
        <taxon>Brassiceae</taxon>
        <taxon>Brassica</taxon>
    </lineage>
</organism>
<evidence type="ECO:0000313" key="1">
    <source>
        <dbReference type="EMBL" id="KAF3541334.1"/>
    </source>
</evidence>
<evidence type="ECO:0000313" key="2">
    <source>
        <dbReference type="Proteomes" id="UP000712600"/>
    </source>
</evidence>
<accession>A0A8S9QSZ2</accession>
<comment type="caution">
    <text evidence="1">The sequence shown here is derived from an EMBL/GenBank/DDBJ whole genome shotgun (WGS) entry which is preliminary data.</text>
</comment>
<name>A0A8S9QSZ2_BRACR</name>
<proteinExistence type="predicted"/>
<protein>
    <submittedName>
        <fullName evidence="1">Uncharacterized protein</fullName>
    </submittedName>
</protein>
<dbReference type="AlphaFoldDB" id="A0A8S9QSZ2"/>
<dbReference type="Proteomes" id="UP000712600">
    <property type="component" value="Unassembled WGS sequence"/>
</dbReference>
<sequence length="236" mass="25395">MSSSSFCVGVGVFSSGFCLDDFLYALADRSTGIVKLSLVPRIRVTQRGRTALVLAVRPSTCLARELMTLSCSADVFSKFENIFLTSSNAAVFASALTAVTFVAGVFSMLSSAALPSRVFCSDGDSDRDEKRVNSIRSQKRELREWDEGSVFSLTRQFGELDGSLGPTPTRPFGELDGLLGPTHLLGEFDGLLDLIISFDGLDVGVSLSGIRCLGLRASFLEGLSRKSLSDLLRNLI</sequence>
<dbReference type="EMBL" id="QGKX02001290">
    <property type="protein sequence ID" value="KAF3541334.1"/>
    <property type="molecule type" value="Genomic_DNA"/>
</dbReference>
<gene>
    <name evidence="1" type="ORF">F2Q69_00021862</name>
</gene>
<reference evidence="1" key="1">
    <citation type="submission" date="2019-12" db="EMBL/GenBank/DDBJ databases">
        <title>Genome sequencing and annotation of Brassica cretica.</title>
        <authorList>
            <person name="Studholme D.J."/>
            <person name="Sarris P."/>
        </authorList>
    </citation>
    <scope>NUCLEOTIDE SEQUENCE</scope>
    <source>
        <strain evidence="1">PFS-109/04</strain>
        <tissue evidence="1">Leaf</tissue>
    </source>
</reference>